<dbReference type="Proteomes" id="UP000447434">
    <property type="component" value="Chromosome 4"/>
</dbReference>
<keyword evidence="2" id="KW-1185">Reference proteome</keyword>
<organism evidence="1 2">
    <name type="scientific">Lupinus albus</name>
    <name type="common">White lupine</name>
    <name type="synonym">Lupinus termis</name>
    <dbReference type="NCBI Taxonomy" id="3870"/>
    <lineage>
        <taxon>Eukaryota</taxon>
        <taxon>Viridiplantae</taxon>
        <taxon>Streptophyta</taxon>
        <taxon>Embryophyta</taxon>
        <taxon>Tracheophyta</taxon>
        <taxon>Spermatophyta</taxon>
        <taxon>Magnoliopsida</taxon>
        <taxon>eudicotyledons</taxon>
        <taxon>Gunneridae</taxon>
        <taxon>Pentapetalae</taxon>
        <taxon>rosids</taxon>
        <taxon>fabids</taxon>
        <taxon>Fabales</taxon>
        <taxon>Fabaceae</taxon>
        <taxon>Papilionoideae</taxon>
        <taxon>50 kb inversion clade</taxon>
        <taxon>genistoids sensu lato</taxon>
        <taxon>core genistoids</taxon>
        <taxon>Genisteae</taxon>
        <taxon>Lupinus</taxon>
    </lineage>
</organism>
<dbReference type="Gene3D" id="3.40.50.2000">
    <property type="entry name" value="Glycogen Phosphorylase B"/>
    <property type="match status" value="1"/>
</dbReference>
<comment type="caution">
    <text evidence="1">The sequence shown here is derived from an EMBL/GenBank/DDBJ whole genome shotgun (WGS) entry which is preliminary data.</text>
</comment>
<dbReference type="OrthoDB" id="5835829at2759"/>
<proteinExistence type="predicted"/>
<evidence type="ECO:0000313" key="2">
    <source>
        <dbReference type="Proteomes" id="UP000447434"/>
    </source>
</evidence>
<accession>A0A6A4QSA2</accession>
<sequence length="61" mass="6936">MGTTTENISTSIKWWVFVVLPFIIDQPLNGRVLVDKGMSIEVEKNEDGSFTRNDIAKPLRQ</sequence>
<keyword evidence="1" id="KW-0808">Transferase</keyword>
<name>A0A6A4QSA2_LUPAL</name>
<dbReference type="SUPFAM" id="SSF53756">
    <property type="entry name" value="UDP-Glycosyltransferase/glycogen phosphorylase"/>
    <property type="match status" value="1"/>
</dbReference>
<dbReference type="AlphaFoldDB" id="A0A6A4QSA2"/>
<dbReference type="GO" id="GO:0016740">
    <property type="term" value="F:transferase activity"/>
    <property type="evidence" value="ECO:0007669"/>
    <property type="project" value="UniProtKB-KW"/>
</dbReference>
<reference evidence="2" key="1">
    <citation type="journal article" date="2020" name="Nat. Commun.">
        <title>Genome sequence of the cluster root forming white lupin.</title>
        <authorList>
            <person name="Hufnagel B."/>
            <person name="Marques A."/>
            <person name="Soriano A."/>
            <person name="Marques L."/>
            <person name="Divol F."/>
            <person name="Doumas P."/>
            <person name="Sallet E."/>
            <person name="Mancinotti D."/>
            <person name="Carrere S."/>
            <person name="Marande W."/>
            <person name="Arribat S."/>
            <person name="Keller J."/>
            <person name="Huneau C."/>
            <person name="Blein T."/>
            <person name="Aime D."/>
            <person name="Laguerre M."/>
            <person name="Taylor J."/>
            <person name="Schubert V."/>
            <person name="Nelson M."/>
            <person name="Geu-Flores F."/>
            <person name="Crespi M."/>
            <person name="Gallardo-Guerrero K."/>
            <person name="Delaux P.-M."/>
            <person name="Salse J."/>
            <person name="Berges H."/>
            <person name="Guyot R."/>
            <person name="Gouzy J."/>
            <person name="Peret B."/>
        </authorList>
    </citation>
    <scope>NUCLEOTIDE SEQUENCE [LARGE SCALE GENOMIC DNA]</scope>
    <source>
        <strain evidence="2">cv. Amiga</strain>
    </source>
</reference>
<dbReference type="EMBL" id="WOCE01000004">
    <property type="protein sequence ID" value="KAE9615804.1"/>
    <property type="molecule type" value="Genomic_DNA"/>
</dbReference>
<gene>
    <name evidence="1" type="ORF">Lalb_Chr04g0259161</name>
</gene>
<protein>
    <submittedName>
        <fullName evidence="1">Putative soyasaponin III rhamnosyltransferase</fullName>
    </submittedName>
</protein>
<evidence type="ECO:0000313" key="1">
    <source>
        <dbReference type="EMBL" id="KAE9615804.1"/>
    </source>
</evidence>